<keyword evidence="2" id="KW-1185">Reference proteome</keyword>
<dbReference type="AlphaFoldDB" id="A0A4Q2S0G6"/>
<organism evidence="1 2">
    <name type="scientific">Nocardioides oleivorans</name>
    <dbReference type="NCBI Taxonomy" id="273676"/>
    <lineage>
        <taxon>Bacteria</taxon>
        <taxon>Bacillati</taxon>
        <taxon>Actinomycetota</taxon>
        <taxon>Actinomycetes</taxon>
        <taxon>Propionibacteriales</taxon>
        <taxon>Nocardioidaceae</taxon>
        <taxon>Nocardioides</taxon>
    </lineage>
</organism>
<proteinExistence type="predicted"/>
<dbReference type="OrthoDB" id="3784458at2"/>
<accession>A0A4Q2S0G6</accession>
<dbReference type="Pfam" id="PF05402">
    <property type="entry name" value="PqqD"/>
    <property type="match status" value="1"/>
</dbReference>
<name>A0A4Q2S0G6_9ACTN</name>
<sequence length="97" mass="10461">MTMHYRIADDVAWVSQDDLDGGDLPMAYMTRVPGGPPILLEGSGCIVWLALAEGGTIEEITARAAELSATDAGDIKDDVFDLVDQLVIIRLAAEEER</sequence>
<dbReference type="EMBL" id="SDWT01000001">
    <property type="protein sequence ID" value="RYB94626.1"/>
    <property type="molecule type" value="Genomic_DNA"/>
</dbReference>
<dbReference type="InterPro" id="IPR008792">
    <property type="entry name" value="PQQD"/>
</dbReference>
<gene>
    <name evidence="1" type="ORF">EUA93_09895</name>
</gene>
<dbReference type="RefSeq" id="WP_129399974.1">
    <property type="nucleotide sequence ID" value="NZ_SDWT01000001.1"/>
</dbReference>
<reference evidence="1 2" key="1">
    <citation type="submission" date="2019-01" db="EMBL/GenBank/DDBJ databases">
        <title>Novel species of Nocardioides.</title>
        <authorList>
            <person name="Liu Q."/>
            <person name="Xin Y.-H."/>
        </authorList>
    </citation>
    <scope>NUCLEOTIDE SEQUENCE [LARGE SCALE GENOMIC DNA]</scope>
    <source>
        <strain evidence="1 2">CGMCC 4.6882</strain>
    </source>
</reference>
<protein>
    <submittedName>
        <fullName evidence="1">PqqD family protein</fullName>
    </submittedName>
</protein>
<dbReference type="Proteomes" id="UP000294071">
    <property type="component" value="Unassembled WGS sequence"/>
</dbReference>
<comment type="caution">
    <text evidence="1">The sequence shown here is derived from an EMBL/GenBank/DDBJ whole genome shotgun (WGS) entry which is preliminary data.</text>
</comment>
<evidence type="ECO:0000313" key="2">
    <source>
        <dbReference type="Proteomes" id="UP000294071"/>
    </source>
</evidence>
<evidence type="ECO:0000313" key="1">
    <source>
        <dbReference type="EMBL" id="RYB94626.1"/>
    </source>
</evidence>